<dbReference type="AlphaFoldDB" id="A0AA38CIS1"/>
<sequence length="50" mass="5882">IRVPRVPAAWMSQYELSLFRPNQPVRVHLSQMSQCFMGQILPVHPIRPIR</sequence>
<keyword evidence="2" id="KW-1185">Reference proteome</keyword>
<protein>
    <submittedName>
        <fullName evidence="1">Uncharacterized protein</fullName>
    </submittedName>
</protein>
<evidence type="ECO:0000313" key="1">
    <source>
        <dbReference type="EMBL" id="KAH9301275.1"/>
    </source>
</evidence>
<evidence type="ECO:0000313" key="2">
    <source>
        <dbReference type="Proteomes" id="UP000824469"/>
    </source>
</evidence>
<dbReference type="Proteomes" id="UP000824469">
    <property type="component" value="Unassembled WGS sequence"/>
</dbReference>
<name>A0AA38CIS1_TAXCH</name>
<feature type="non-terminal residue" evidence="1">
    <location>
        <position position="1"/>
    </location>
</feature>
<proteinExistence type="predicted"/>
<comment type="caution">
    <text evidence="1">The sequence shown here is derived from an EMBL/GenBank/DDBJ whole genome shotgun (WGS) entry which is preliminary data.</text>
</comment>
<gene>
    <name evidence="1" type="ORF">KI387_012858</name>
</gene>
<reference evidence="1 2" key="1">
    <citation type="journal article" date="2021" name="Nat. Plants">
        <title>The Taxus genome provides insights into paclitaxel biosynthesis.</title>
        <authorList>
            <person name="Xiong X."/>
            <person name="Gou J."/>
            <person name="Liao Q."/>
            <person name="Li Y."/>
            <person name="Zhou Q."/>
            <person name="Bi G."/>
            <person name="Li C."/>
            <person name="Du R."/>
            <person name="Wang X."/>
            <person name="Sun T."/>
            <person name="Guo L."/>
            <person name="Liang H."/>
            <person name="Lu P."/>
            <person name="Wu Y."/>
            <person name="Zhang Z."/>
            <person name="Ro D.K."/>
            <person name="Shang Y."/>
            <person name="Huang S."/>
            <person name="Yan J."/>
        </authorList>
    </citation>
    <scope>NUCLEOTIDE SEQUENCE [LARGE SCALE GENOMIC DNA]</scope>
    <source>
        <strain evidence="1">Ta-2019</strain>
    </source>
</reference>
<accession>A0AA38CIS1</accession>
<dbReference type="EMBL" id="JAHRHJ020000009">
    <property type="protein sequence ID" value="KAH9301275.1"/>
    <property type="molecule type" value="Genomic_DNA"/>
</dbReference>
<organism evidence="1 2">
    <name type="scientific">Taxus chinensis</name>
    <name type="common">Chinese yew</name>
    <name type="synonym">Taxus wallichiana var. chinensis</name>
    <dbReference type="NCBI Taxonomy" id="29808"/>
    <lineage>
        <taxon>Eukaryota</taxon>
        <taxon>Viridiplantae</taxon>
        <taxon>Streptophyta</taxon>
        <taxon>Embryophyta</taxon>
        <taxon>Tracheophyta</taxon>
        <taxon>Spermatophyta</taxon>
        <taxon>Pinopsida</taxon>
        <taxon>Pinidae</taxon>
        <taxon>Conifers II</taxon>
        <taxon>Cupressales</taxon>
        <taxon>Taxaceae</taxon>
        <taxon>Taxus</taxon>
    </lineage>
</organism>
<feature type="non-terminal residue" evidence="1">
    <location>
        <position position="50"/>
    </location>
</feature>